<dbReference type="GO" id="GO:0031398">
    <property type="term" value="P:positive regulation of protein ubiquitination"/>
    <property type="evidence" value="ECO:0007669"/>
    <property type="project" value="TreeGrafter"/>
</dbReference>
<dbReference type="Pfam" id="PF13920">
    <property type="entry name" value="zf-C3HC4_3"/>
    <property type="match status" value="1"/>
</dbReference>
<dbReference type="Gene3D" id="3.30.40.10">
    <property type="entry name" value="Zinc/RING finger domain, C3HC4 (zinc finger)"/>
    <property type="match status" value="1"/>
</dbReference>
<dbReference type="CDD" id="cd00022">
    <property type="entry name" value="BIR"/>
    <property type="match status" value="2"/>
</dbReference>
<keyword evidence="10" id="KW-1185">Reference proteome</keyword>
<dbReference type="GO" id="GO:0006915">
    <property type="term" value="P:apoptotic process"/>
    <property type="evidence" value="ECO:0007669"/>
    <property type="project" value="UniProtKB-KW"/>
</dbReference>
<evidence type="ECO:0000259" key="8">
    <source>
        <dbReference type="PROSITE" id="PS50089"/>
    </source>
</evidence>
<dbReference type="SMART" id="SM00184">
    <property type="entry name" value="RING"/>
    <property type="match status" value="1"/>
</dbReference>
<dbReference type="GO" id="GO:0061630">
    <property type="term" value="F:ubiquitin protein ligase activity"/>
    <property type="evidence" value="ECO:0007669"/>
    <property type="project" value="TreeGrafter"/>
</dbReference>
<evidence type="ECO:0000256" key="6">
    <source>
        <dbReference type="PROSITE-ProRule" id="PRU00175"/>
    </source>
</evidence>
<dbReference type="GO" id="GO:0005634">
    <property type="term" value="C:nucleus"/>
    <property type="evidence" value="ECO:0007669"/>
    <property type="project" value="TreeGrafter"/>
</dbReference>
<evidence type="ECO:0000256" key="5">
    <source>
        <dbReference type="ARBA" id="ARBA00022833"/>
    </source>
</evidence>
<dbReference type="AlphaFoldDB" id="A0AAD9RWP5"/>
<feature type="region of interest" description="Disordered" evidence="7">
    <location>
        <begin position="294"/>
        <end position="350"/>
    </location>
</feature>
<name>A0AAD9RWP5_9HYME</name>
<dbReference type="SUPFAM" id="SSF57924">
    <property type="entry name" value="Inhibitor of apoptosis (IAP) repeat"/>
    <property type="match status" value="2"/>
</dbReference>
<reference evidence="9" key="1">
    <citation type="submission" date="2021-08" db="EMBL/GenBank/DDBJ databases">
        <authorList>
            <person name="Misof B."/>
            <person name="Oliver O."/>
            <person name="Podsiadlowski L."/>
            <person name="Donath A."/>
            <person name="Peters R."/>
            <person name="Mayer C."/>
            <person name="Rust J."/>
            <person name="Gunkel S."/>
            <person name="Lesny P."/>
            <person name="Martin S."/>
            <person name="Oeyen J.P."/>
            <person name="Petersen M."/>
            <person name="Panagiotis P."/>
            <person name="Wilbrandt J."/>
            <person name="Tanja T."/>
        </authorList>
    </citation>
    <scope>NUCLEOTIDE SEQUENCE</scope>
    <source>
        <strain evidence="9">GBR_01_08_01A</strain>
        <tissue evidence="9">Thorax + abdomen</tissue>
    </source>
</reference>
<dbReference type="InterPro" id="IPR001370">
    <property type="entry name" value="BIR_rpt"/>
</dbReference>
<comment type="similarity">
    <text evidence="1">Belongs to the IAP family.</text>
</comment>
<dbReference type="GO" id="GO:0043027">
    <property type="term" value="F:cysteine-type endopeptidase inhibitor activity involved in apoptotic process"/>
    <property type="evidence" value="ECO:0007669"/>
    <property type="project" value="TreeGrafter"/>
</dbReference>
<dbReference type="PROSITE" id="PS50089">
    <property type="entry name" value="ZF_RING_2"/>
    <property type="match status" value="1"/>
</dbReference>
<evidence type="ECO:0000313" key="10">
    <source>
        <dbReference type="Proteomes" id="UP001258017"/>
    </source>
</evidence>
<evidence type="ECO:0000256" key="4">
    <source>
        <dbReference type="ARBA" id="ARBA00022771"/>
    </source>
</evidence>
<dbReference type="Gene3D" id="1.10.1170.10">
    <property type="entry name" value="Inhibitor Of Apoptosis Protein (2mihbC-IAP-1), Chain A"/>
    <property type="match status" value="2"/>
</dbReference>
<evidence type="ECO:0000256" key="3">
    <source>
        <dbReference type="ARBA" id="ARBA00022723"/>
    </source>
</evidence>
<comment type="caution">
    <text evidence="9">The sequence shown here is derived from an EMBL/GenBank/DDBJ whole genome shotgun (WGS) entry which is preliminary data.</text>
</comment>
<dbReference type="GO" id="GO:0051726">
    <property type="term" value="P:regulation of cell cycle"/>
    <property type="evidence" value="ECO:0007669"/>
    <property type="project" value="TreeGrafter"/>
</dbReference>
<dbReference type="InterPro" id="IPR001841">
    <property type="entry name" value="Znf_RING"/>
</dbReference>
<dbReference type="PROSITE" id="PS01282">
    <property type="entry name" value="BIR_REPEAT_1"/>
    <property type="match status" value="2"/>
</dbReference>
<organism evidence="9 10">
    <name type="scientific">Odynerus spinipes</name>
    <dbReference type="NCBI Taxonomy" id="1348599"/>
    <lineage>
        <taxon>Eukaryota</taxon>
        <taxon>Metazoa</taxon>
        <taxon>Ecdysozoa</taxon>
        <taxon>Arthropoda</taxon>
        <taxon>Hexapoda</taxon>
        <taxon>Insecta</taxon>
        <taxon>Pterygota</taxon>
        <taxon>Neoptera</taxon>
        <taxon>Endopterygota</taxon>
        <taxon>Hymenoptera</taxon>
        <taxon>Apocrita</taxon>
        <taxon>Aculeata</taxon>
        <taxon>Vespoidea</taxon>
        <taxon>Vespidae</taxon>
        <taxon>Eumeninae</taxon>
        <taxon>Odynerus</taxon>
    </lineage>
</organism>
<sequence length="404" mass="44921">MTDIIERRALTREPMQIEESDGLSLSPGMKSVDEVDNVGYRFESARLRSFENWPVSYIEPEKLAAAGFYYLGEGDKVRCFECGIEICQWVEGDDPEEDHKRWSDRCRFIRKLPCGNVPIGVDPSTVPPPRPSYDVCGPYEARSEQSTASNTLTSELQLLSTAKLSSMGLGLTKGPTYPDFVSYDVRLKTFDTWPKSMPQTKEHLAHAGFYYTGKGDQTLCHHCGGGLKDWEPEDDPWEEHAKWFPKCCYLLMVKGQEYVNKVTGQQVSPITTEEALQMELPSFIKKVEHPLLSERKEGSSSQAENAPGPSHKNEHNSIEVEGSSSSSSSTSVAMKASKDLSNVKPHGSKSVDDARMCKICYNGELGVVFLPCGHMVACVRCAPEMTTCAVCRVPVAMFVRAFLS</sequence>
<dbReference type="GO" id="GO:0005737">
    <property type="term" value="C:cytoplasm"/>
    <property type="evidence" value="ECO:0007669"/>
    <property type="project" value="TreeGrafter"/>
</dbReference>
<proteinExistence type="inferred from homology"/>
<accession>A0AAD9RWP5</accession>
<dbReference type="GO" id="GO:0008270">
    <property type="term" value="F:zinc ion binding"/>
    <property type="evidence" value="ECO:0007669"/>
    <property type="project" value="UniProtKB-KW"/>
</dbReference>
<dbReference type="InterPro" id="IPR050784">
    <property type="entry name" value="IAP"/>
</dbReference>
<keyword evidence="2" id="KW-0053">Apoptosis</keyword>
<dbReference type="PROSITE" id="PS50143">
    <property type="entry name" value="BIR_REPEAT_2"/>
    <property type="match status" value="2"/>
</dbReference>
<dbReference type="GO" id="GO:0090263">
    <property type="term" value="P:positive regulation of canonical Wnt signaling pathway"/>
    <property type="evidence" value="ECO:0007669"/>
    <property type="project" value="TreeGrafter"/>
</dbReference>
<dbReference type="InterPro" id="IPR013083">
    <property type="entry name" value="Znf_RING/FYVE/PHD"/>
</dbReference>
<dbReference type="SMART" id="SM00238">
    <property type="entry name" value="BIR"/>
    <property type="match status" value="2"/>
</dbReference>
<keyword evidence="3" id="KW-0479">Metal-binding</keyword>
<evidence type="ECO:0000256" key="7">
    <source>
        <dbReference type="SAM" id="MobiDB-lite"/>
    </source>
</evidence>
<dbReference type="PANTHER" id="PTHR10044:SF174">
    <property type="entry name" value="DEATH-ASSOCIATED INHIBITOR OF APOPTOSIS 1"/>
    <property type="match status" value="1"/>
</dbReference>
<dbReference type="Proteomes" id="UP001258017">
    <property type="component" value="Unassembled WGS sequence"/>
</dbReference>
<dbReference type="FunFam" id="1.10.1170.10:FF:000003">
    <property type="entry name" value="E3 ubiquitin-protein ligase XIAP"/>
    <property type="match status" value="1"/>
</dbReference>
<keyword evidence="4 6" id="KW-0863">Zinc-finger</keyword>
<dbReference type="PANTHER" id="PTHR10044">
    <property type="entry name" value="INHIBITOR OF APOPTOSIS"/>
    <property type="match status" value="1"/>
</dbReference>
<gene>
    <name evidence="9" type="ORF">KPH14_002923</name>
</gene>
<keyword evidence="5" id="KW-0862">Zinc</keyword>
<dbReference type="FunFam" id="1.10.1170.10:FF:000002">
    <property type="entry name" value="Baculoviral IAP repeat containing 7"/>
    <property type="match status" value="1"/>
</dbReference>
<evidence type="ECO:0000313" key="9">
    <source>
        <dbReference type="EMBL" id="KAK2587174.1"/>
    </source>
</evidence>
<dbReference type="EMBL" id="JAIFRP010000007">
    <property type="protein sequence ID" value="KAK2587174.1"/>
    <property type="molecule type" value="Genomic_DNA"/>
</dbReference>
<feature type="domain" description="RING-type" evidence="8">
    <location>
        <begin position="357"/>
        <end position="392"/>
    </location>
</feature>
<dbReference type="Pfam" id="PF00653">
    <property type="entry name" value="BIR"/>
    <property type="match status" value="2"/>
</dbReference>
<protein>
    <recommendedName>
        <fullName evidence="8">RING-type domain-containing protein</fullName>
    </recommendedName>
</protein>
<evidence type="ECO:0000256" key="1">
    <source>
        <dbReference type="ARBA" id="ARBA00006672"/>
    </source>
</evidence>
<evidence type="ECO:0000256" key="2">
    <source>
        <dbReference type="ARBA" id="ARBA00022703"/>
    </source>
</evidence>
<reference evidence="9" key="2">
    <citation type="journal article" date="2023" name="Commun. Biol.">
        <title>Intrasexual cuticular hydrocarbon dimorphism in a wasp sheds light on hydrocarbon biosynthesis genes in Hymenoptera.</title>
        <authorList>
            <person name="Moris V.C."/>
            <person name="Podsiadlowski L."/>
            <person name="Martin S."/>
            <person name="Oeyen J.P."/>
            <person name="Donath A."/>
            <person name="Petersen M."/>
            <person name="Wilbrandt J."/>
            <person name="Misof B."/>
            <person name="Liedtke D."/>
            <person name="Thamm M."/>
            <person name="Scheiner R."/>
            <person name="Schmitt T."/>
            <person name="Niehuis O."/>
        </authorList>
    </citation>
    <scope>NUCLEOTIDE SEQUENCE</scope>
    <source>
        <strain evidence="9">GBR_01_08_01A</strain>
    </source>
</reference>
<dbReference type="GO" id="GO:0043066">
    <property type="term" value="P:negative regulation of apoptotic process"/>
    <property type="evidence" value="ECO:0007669"/>
    <property type="project" value="TreeGrafter"/>
</dbReference>